<feature type="compositionally biased region" description="Low complexity" evidence="1">
    <location>
        <begin position="277"/>
        <end position="291"/>
    </location>
</feature>
<feature type="region of interest" description="Disordered" evidence="1">
    <location>
        <begin position="38"/>
        <end position="134"/>
    </location>
</feature>
<name>A0A1X6PE85_PORUM</name>
<evidence type="ECO:0000256" key="1">
    <source>
        <dbReference type="SAM" id="MobiDB-lite"/>
    </source>
</evidence>
<feature type="region of interest" description="Disordered" evidence="1">
    <location>
        <begin position="147"/>
        <end position="291"/>
    </location>
</feature>
<feature type="compositionally biased region" description="Low complexity" evidence="1">
    <location>
        <begin position="38"/>
        <end position="89"/>
    </location>
</feature>
<accession>A0A1X6PE85</accession>
<dbReference type="Proteomes" id="UP000218209">
    <property type="component" value="Unassembled WGS sequence"/>
</dbReference>
<evidence type="ECO:0000313" key="3">
    <source>
        <dbReference type="Proteomes" id="UP000218209"/>
    </source>
</evidence>
<protein>
    <submittedName>
        <fullName evidence="2">Uncharacterized protein</fullName>
    </submittedName>
</protein>
<organism evidence="2 3">
    <name type="scientific">Porphyra umbilicalis</name>
    <name type="common">Purple laver</name>
    <name type="synonym">Red alga</name>
    <dbReference type="NCBI Taxonomy" id="2786"/>
    <lineage>
        <taxon>Eukaryota</taxon>
        <taxon>Rhodophyta</taxon>
        <taxon>Bangiophyceae</taxon>
        <taxon>Bangiales</taxon>
        <taxon>Bangiaceae</taxon>
        <taxon>Porphyra</taxon>
    </lineage>
</organism>
<sequence>MALAIVNVVEKEAAAAAKASGVSVHATAAPAVSARVGAVGRSAAAAAPVGTPAALSQAPPASASSLSPRRVPRLVRPMPGGRAASASAASPPPTPPPTPPPSPPPQPPRTPPPRATTPPVKPPPPSSLPRPCAAALPGAGVEIISLITPPSIPKPQTRSPSLRPSRELPLREPPSPRSSAPQPESPPSPTTSERAVALGLPVPPRSVFGIADYPSNKTRREKGTPATGAVAPAAPVPYIGKGKGRRSWAGPQHPRQQKTAAAARVGARAVPLPPDGSAPRPSRAPVSSSKI</sequence>
<dbReference type="EMBL" id="KV918798">
    <property type="protein sequence ID" value="OSX79066.1"/>
    <property type="molecule type" value="Genomic_DNA"/>
</dbReference>
<feature type="compositionally biased region" description="Low complexity" evidence="1">
    <location>
        <begin position="224"/>
        <end position="237"/>
    </location>
</feature>
<dbReference type="AlphaFoldDB" id="A0A1X6PE85"/>
<feature type="compositionally biased region" description="Pro residues" evidence="1">
    <location>
        <begin position="90"/>
        <end position="128"/>
    </location>
</feature>
<proteinExistence type="predicted"/>
<evidence type="ECO:0000313" key="2">
    <source>
        <dbReference type="EMBL" id="OSX79066.1"/>
    </source>
</evidence>
<dbReference type="PRINTS" id="PR01217">
    <property type="entry name" value="PRICHEXTENSN"/>
</dbReference>
<gene>
    <name evidence="2" type="ORF">BU14_0087s0016</name>
</gene>
<keyword evidence="3" id="KW-1185">Reference proteome</keyword>
<feature type="compositionally biased region" description="Low complexity" evidence="1">
    <location>
        <begin position="260"/>
        <end position="270"/>
    </location>
</feature>
<reference evidence="2 3" key="1">
    <citation type="submission" date="2017-03" db="EMBL/GenBank/DDBJ databases">
        <title>WGS assembly of Porphyra umbilicalis.</title>
        <authorList>
            <person name="Brawley S.H."/>
            <person name="Blouin N.A."/>
            <person name="Ficko-Blean E."/>
            <person name="Wheeler G.L."/>
            <person name="Lohr M."/>
            <person name="Goodson H.V."/>
            <person name="Jenkins J.W."/>
            <person name="Blaby-Haas C.E."/>
            <person name="Helliwell K.E."/>
            <person name="Chan C."/>
            <person name="Marriage T."/>
            <person name="Bhattacharya D."/>
            <person name="Klein A.S."/>
            <person name="Badis Y."/>
            <person name="Brodie J."/>
            <person name="Cao Y."/>
            <person name="Collen J."/>
            <person name="Dittami S.M."/>
            <person name="Gachon C.M."/>
            <person name="Green B.R."/>
            <person name="Karpowicz S."/>
            <person name="Kim J.W."/>
            <person name="Kudahl U."/>
            <person name="Lin S."/>
            <person name="Michel G."/>
            <person name="Mittag M."/>
            <person name="Olson B.J."/>
            <person name="Pangilinan J."/>
            <person name="Peng Y."/>
            <person name="Qiu H."/>
            <person name="Shu S."/>
            <person name="Singer J.T."/>
            <person name="Smith A.G."/>
            <person name="Sprecher B.N."/>
            <person name="Wagner V."/>
            <person name="Wang W."/>
            <person name="Wang Z.-Y."/>
            <person name="Yan J."/>
            <person name="Yarish C."/>
            <person name="Zoeuner-Riek S."/>
            <person name="Zhuang Y."/>
            <person name="Zou Y."/>
            <person name="Lindquist E.A."/>
            <person name="Grimwood J."/>
            <person name="Barry K."/>
            <person name="Rokhsar D.S."/>
            <person name="Schmutz J."/>
            <person name="Stiller J.W."/>
            <person name="Grossman A.R."/>
            <person name="Prochnik S.E."/>
        </authorList>
    </citation>
    <scope>NUCLEOTIDE SEQUENCE [LARGE SCALE GENOMIC DNA]</scope>
    <source>
        <strain evidence="2">4086291</strain>
    </source>
</reference>